<keyword evidence="2" id="KW-1185">Reference proteome</keyword>
<protein>
    <recommendedName>
        <fullName evidence="3">Amidase</fullName>
    </recommendedName>
</protein>
<dbReference type="RefSeq" id="WP_143559269.1">
    <property type="nucleotide sequence ID" value="NZ_FTMS01000029.1"/>
</dbReference>
<dbReference type="InterPro" id="IPR036928">
    <property type="entry name" value="AS_sf"/>
</dbReference>
<name>A0A1N6XR75_9SPIO</name>
<dbReference type="EMBL" id="FTMS01000029">
    <property type="protein sequence ID" value="SIR04719.1"/>
    <property type="molecule type" value="Genomic_DNA"/>
</dbReference>
<dbReference type="SUPFAM" id="SSF75304">
    <property type="entry name" value="Amidase signature (AS) enzymes"/>
    <property type="match status" value="1"/>
</dbReference>
<accession>A0A1N6XR75</accession>
<organism evidence="1 2">
    <name type="scientific">Alkalispirochaeta americana</name>
    <dbReference type="NCBI Taxonomy" id="159291"/>
    <lineage>
        <taxon>Bacteria</taxon>
        <taxon>Pseudomonadati</taxon>
        <taxon>Spirochaetota</taxon>
        <taxon>Spirochaetia</taxon>
        <taxon>Spirochaetales</taxon>
        <taxon>Spirochaetaceae</taxon>
        <taxon>Alkalispirochaeta</taxon>
    </lineage>
</organism>
<dbReference type="AlphaFoldDB" id="A0A1N6XR75"/>
<proteinExistence type="predicted"/>
<dbReference type="Proteomes" id="UP000186400">
    <property type="component" value="Unassembled WGS sequence"/>
</dbReference>
<evidence type="ECO:0008006" key="3">
    <source>
        <dbReference type="Google" id="ProtNLM"/>
    </source>
</evidence>
<gene>
    <name evidence="1" type="ORF">SAMN05920897_1299</name>
</gene>
<dbReference type="Gene3D" id="3.90.1300.10">
    <property type="entry name" value="Amidase signature (AS) domain"/>
    <property type="match status" value="1"/>
</dbReference>
<dbReference type="STRING" id="159291.SAMN05920897_1299"/>
<sequence>MDLYRLSLQHALAFRHRDSVLDISPDTMLEAGKAAESGLNPGLMGVKETGGIPRSLLSVLVQNGFVWHTIDRMSDRGRAVDPSLVNPLTGRAMTGSSSGTALNVLYGINDIGICSDGGGSVLGPALSLSLYSIMAKGMGLLCSNNRISTDGIGFIPGVGAVSHSLSNIVRFAECFAVEDSDSRGLGGGVVLLGNNFSGSGVFDSVKAVLAENQIGHSEEVLPSDMSRASLIDWVAGQFGAGRTILSVEGPADVCGFGDSLCGVMGQCGNEYYDGHGKYLVKVANMCNATALTLPLSELGSGLVLMAPEGAGNASGLLELALRLDRENRPKLYLDYFRDCALKPVNKIAFALE</sequence>
<evidence type="ECO:0000313" key="2">
    <source>
        <dbReference type="Proteomes" id="UP000186400"/>
    </source>
</evidence>
<dbReference type="OrthoDB" id="3194737at2"/>
<reference evidence="2" key="1">
    <citation type="submission" date="2017-01" db="EMBL/GenBank/DDBJ databases">
        <authorList>
            <person name="Varghese N."/>
            <person name="Submissions S."/>
        </authorList>
    </citation>
    <scope>NUCLEOTIDE SEQUENCE [LARGE SCALE GENOMIC DNA]</scope>
    <source>
        <strain evidence="2">ASpG1</strain>
    </source>
</reference>
<evidence type="ECO:0000313" key="1">
    <source>
        <dbReference type="EMBL" id="SIR04719.1"/>
    </source>
</evidence>